<evidence type="ECO:0000313" key="2">
    <source>
        <dbReference type="EMBL" id="MPM88579.1"/>
    </source>
</evidence>
<accession>A0A645DH15</accession>
<feature type="region of interest" description="Disordered" evidence="1">
    <location>
        <begin position="35"/>
        <end position="62"/>
    </location>
</feature>
<dbReference type="AlphaFoldDB" id="A0A645DH15"/>
<comment type="caution">
    <text evidence="2">The sequence shown here is derived from an EMBL/GenBank/DDBJ whole genome shotgun (WGS) entry which is preliminary data.</text>
</comment>
<dbReference type="AntiFam" id="ANF00143">
    <property type="entry name" value="Shadow ORF (opposite mdtB)"/>
</dbReference>
<organism evidence="2">
    <name type="scientific">bioreactor metagenome</name>
    <dbReference type="NCBI Taxonomy" id="1076179"/>
    <lineage>
        <taxon>unclassified sequences</taxon>
        <taxon>metagenomes</taxon>
        <taxon>ecological metagenomes</taxon>
    </lineage>
</organism>
<dbReference type="EMBL" id="VSSQ01036174">
    <property type="protein sequence ID" value="MPM88579.1"/>
    <property type="molecule type" value="Genomic_DNA"/>
</dbReference>
<proteinExistence type="predicted"/>
<sequence>MDAVESGLEGRFFTEPDMALDVVDIGDGVVYHQPEAQDQREERHPVQREAEGVVGEQSQCEADRHRNPYHQALAPAHGQRDQDHHRQDGEGHAGDQIVDPQVGRMALIAGHGQFDIGGNDRTFRVIGGADDSPGHGHCVHPGFFAESDGYRGTAVAADIGFGRFRSIGYLSHVIDPDDPVVARGNHDIADGFGACQRRIGQDHRLGAVVNQRADVAGGVGAADRVVQILKRKFSRRQVFDDRFDLDGTGVAAENLGAGEIGNRIQPRGQLFGEAAQLVRRIVAAGKR</sequence>
<evidence type="ECO:0000256" key="1">
    <source>
        <dbReference type="SAM" id="MobiDB-lite"/>
    </source>
</evidence>
<protein>
    <submittedName>
        <fullName evidence="2">Uncharacterized protein</fullName>
    </submittedName>
</protein>
<gene>
    <name evidence="2" type="ORF">SDC9_135683</name>
</gene>
<feature type="region of interest" description="Disordered" evidence="1">
    <location>
        <begin position="75"/>
        <end position="95"/>
    </location>
</feature>
<feature type="compositionally biased region" description="Basic and acidic residues" evidence="1">
    <location>
        <begin position="35"/>
        <end position="51"/>
    </location>
</feature>
<feature type="compositionally biased region" description="Basic and acidic residues" evidence="1">
    <location>
        <begin position="78"/>
        <end position="93"/>
    </location>
</feature>
<name>A0A645DH15_9ZZZZ</name>
<reference evidence="2" key="1">
    <citation type="submission" date="2019-08" db="EMBL/GenBank/DDBJ databases">
        <authorList>
            <person name="Kucharzyk K."/>
            <person name="Murdoch R.W."/>
            <person name="Higgins S."/>
            <person name="Loffler F."/>
        </authorList>
    </citation>
    <scope>NUCLEOTIDE SEQUENCE</scope>
</reference>